<sequence>MANLVPDNSEDSAAPPTVDTEINLICDIDFDAMIRMEKAQKDQVALDAKGKPQHSLFAKIDAEGHLTHKKTIVRTLFDMTCDSQSSHDRLQRIRGYTIGGKSWSRDSGNEAVLASTHFQLGNIFTTLICYNRTHLGLALNKCTLIKCGLPGTKTPSISAVPLAELGIPGSPFTIYGQVFSVLPLSPDAKEWAWDGGFVSLSLKKNTKTHSDDVARLRNLQFSITSRLVDPIQKHAKKVPVSEVPIPFSSPRETTWVFSDVHIRSSWDYLWSQLLADSSLCDKLLQFTGVCEGRFPYQAVPTPGNLTSF</sequence>
<reference evidence="1" key="2">
    <citation type="submission" date="2021-10" db="EMBL/GenBank/DDBJ databases">
        <title>Phylogenomics reveals ancestral predisposition of the termite-cultivated fungus Termitomyces towards a domesticated lifestyle.</title>
        <authorList>
            <person name="Auxier B."/>
            <person name="Grum-Grzhimaylo A."/>
            <person name="Cardenas M.E."/>
            <person name="Lodge J.D."/>
            <person name="Laessoe T."/>
            <person name="Pedersen O."/>
            <person name="Smith M.E."/>
            <person name="Kuyper T.W."/>
            <person name="Franco-Molano E.A."/>
            <person name="Baroni T.J."/>
            <person name="Aanen D.K."/>
        </authorList>
    </citation>
    <scope>NUCLEOTIDE SEQUENCE</scope>
    <source>
        <strain evidence="1">D49</strain>
    </source>
</reference>
<proteinExistence type="predicted"/>
<evidence type="ECO:0000313" key="1">
    <source>
        <dbReference type="EMBL" id="KAG5634336.1"/>
    </source>
</evidence>
<reference evidence="1" key="1">
    <citation type="submission" date="2021-02" db="EMBL/GenBank/DDBJ databases">
        <authorList>
            <person name="Nieuwenhuis M."/>
            <person name="Van De Peppel L.J.J."/>
        </authorList>
    </citation>
    <scope>NUCLEOTIDE SEQUENCE</scope>
    <source>
        <strain evidence="1">D49</strain>
    </source>
</reference>
<keyword evidence="2" id="KW-1185">Reference proteome</keyword>
<comment type="caution">
    <text evidence="1">The sequence shown here is derived from an EMBL/GenBank/DDBJ whole genome shotgun (WGS) entry which is preliminary data.</text>
</comment>
<dbReference type="AlphaFoldDB" id="A0A9P7K3Z3"/>
<dbReference type="OrthoDB" id="3028945at2759"/>
<evidence type="ECO:0000313" key="2">
    <source>
        <dbReference type="Proteomes" id="UP000717328"/>
    </source>
</evidence>
<name>A0A9P7K3Z3_9AGAR</name>
<dbReference type="EMBL" id="JABCKI010006469">
    <property type="protein sequence ID" value="KAG5634336.1"/>
    <property type="molecule type" value="Genomic_DNA"/>
</dbReference>
<gene>
    <name evidence="1" type="ORF">H0H81_002362</name>
</gene>
<dbReference type="Proteomes" id="UP000717328">
    <property type="component" value="Unassembled WGS sequence"/>
</dbReference>
<accession>A0A9P7K3Z3</accession>
<organism evidence="1 2">
    <name type="scientific">Sphagnurus paluster</name>
    <dbReference type="NCBI Taxonomy" id="117069"/>
    <lineage>
        <taxon>Eukaryota</taxon>
        <taxon>Fungi</taxon>
        <taxon>Dikarya</taxon>
        <taxon>Basidiomycota</taxon>
        <taxon>Agaricomycotina</taxon>
        <taxon>Agaricomycetes</taxon>
        <taxon>Agaricomycetidae</taxon>
        <taxon>Agaricales</taxon>
        <taxon>Tricholomatineae</taxon>
        <taxon>Lyophyllaceae</taxon>
        <taxon>Sphagnurus</taxon>
    </lineage>
</organism>
<protein>
    <submittedName>
        <fullName evidence="1">Uncharacterized protein</fullName>
    </submittedName>
</protein>